<reference evidence="18 19" key="1">
    <citation type="journal article" date="2017" name="G3 (Bethesda)">
        <title>First Draft Genome Sequence of the Pathogenic Fungus Lomentospora prolificans (Formerly Scedosporium prolificans).</title>
        <authorList>
            <person name="Luo R."/>
            <person name="Zimin A."/>
            <person name="Workman R."/>
            <person name="Fan Y."/>
            <person name="Pertea G."/>
            <person name="Grossman N."/>
            <person name="Wear M.P."/>
            <person name="Jia B."/>
            <person name="Miller H."/>
            <person name="Casadevall A."/>
            <person name="Timp W."/>
            <person name="Zhang S.X."/>
            <person name="Salzberg S.L."/>
        </authorList>
    </citation>
    <scope>NUCLEOTIDE SEQUENCE [LARGE SCALE GENOMIC DNA]</scope>
    <source>
        <strain evidence="18 19">JHH-5317</strain>
    </source>
</reference>
<comment type="subcellular location">
    <subcellularLocation>
        <location evidence="1">Endoplasmic reticulum membrane</location>
        <topology evidence="1">Peripheral membrane protein</topology>
    </subcellularLocation>
</comment>
<feature type="domain" description="3-beta hydroxysteroid dehydrogenase/isomerase" evidence="17">
    <location>
        <begin position="15"/>
        <end position="287"/>
    </location>
</feature>
<evidence type="ECO:0000256" key="14">
    <source>
        <dbReference type="ARBA" id="ARBA00081397"/>
    </source>
</evidence>
<keyword evidence="4" id="KW-0256">Endoplasmic reticulum</keyword>
<evidence type="ECO:0000256" key="6">
    <source>
        <dbReference type="ARBA" id="ARBA00023002"/>
    </source>
</evidence>
<dbReference type="STRING" id="41688.A0A2N3NDV6"/>
<evidence type="ECO:0000256" key="2">
    <source>
        <dbReference type="ARBA" id="ARBA00009219"/>
    </source>
</evidence>
<evidence type="ECO:0000256" key="13">
    <source>
        <dbReference type="ARBA" id="ARBA00081267"/>
    </source>
</evidence>
<evidence type="ECO:0000256" key="9">
    <source>
        <dbReference type="ARBA" id="ARBA00023136"/>
    </source>
</evidence>
<keyword evidence="3" id="KW-0444">Lipid biosynthesis</keyword>
<dbReference type="Pfam" id="PF01073">
    <property type="entry name" value="3Beta_HSD"/>
    <property type="match status" value="1"/>
</dbReference>
<evidence type="ECO:0000256" key="8">
    <source>
        <dbReference type="ARBA" id="ARBA00023098"/>
    </source>
</evidence>
<dbReference type="InParanoid" id="A0A2N3NDV6"/>
<dbReference type="InterPro" id="IPR002225">
    <property type="entry name" value="3Beta_OHSteriod_DH/Estase"/>
</dbReference>
<evidence type="ECO:0000256" key="1">
    <source>
        <dbReference type="ARBA" id="ARBA00004406"/>
    </source>
</evidence>
<proteinExistence type="inferred from homology"/>
<keyword evidence="9" id="KW-0472">Membrane</keyword>
<dbReference type="InterPro" id="IPR050177">
    <property type="entry name" value="Lipid_A_modif_metabolic_enz"/>
</dbReference>
<evidence type="ECO:0000256" key="5">
    <source>
        <dbReference type="ARBA" id="ARBA00022955"/>
    </source>
</evidence>
<evidence type="ECO:0000256" key="12">
    <source>
        <dbReference type="ARBA" id="ARBA00067985"/>
    </source>
</evidence>
<dbReference type="Gene3D" id="3.40.50.720">
    <property type="entry name" value="NAD(P)-binding Rossmann-like Domain"/>
    <property type="match status" value="1"/>
</dbReference>
<evidence type="ECO:0000313" key="19">
    <source>
        <dbReference type="Proteomes" id="UP000233524"/>
    </source>
</evidence>
<keyword evidence="5" id="KW-0752">Steroid biosynthesis</keyword>
<dbReference type="OrthoDB" id="10058185at2759"/>
<protein>
    <recommendedName>
        <fullName evidence="12">Sterol-4-alpha-carboxylate 3-dehydrogenase ERG26, decarboxylating</fullName>
    </recommendedName>
    <alternativeName>
        <fullName evidence="15 16">C-3 Sterol dehydrogenase ERG26</fullName>
    </alternativeName>
    <alternativeName>
        <fullName evidence="13 14">C-4 decarboxylase ERG26</fullName>
    </alternativeName>
    <alternativeName>
        <fullName evidence="11">Sterol-4-alpha-carboxylate 3-dehydrogenase erg26, decarboxylating</fullName>
    </alternativeName>
</protein>
<keyword evidence="8" id="KW-0443">Lipid metabolism</keyword>
<evidence type="ECO:0000256" key="10">
    <source>
        <dbReference type="ARBA" id="ARBA00046995"/>
    </source>
</evidence>
<dbReference type="PANTHER" id="PTHR43245">
    <property type="entry name" value="BIFUNCTIONAL POLYMYXIN RESISTANCE PROTEIN ARNA"/>
    <property type="match status" value="1"/>
</dbReference>
<dbReference type="GO" id="GO:0000252">
    <property type="term" value="F:3-beta-hydroxysteroid dehydrogenase [NAD(P)+]/C4-decarboxylase activity"/>
    <property type="evidence" value="ECO:0007669"/>
    <property type="project" value="UniProtKB-ARBA"/>
</dbReference>
<dbReference type="Proteomes" id="UP000233524">
    <property type="component" value="Unassembled WGS sequence"/>
</dbReference>
<evidence type="ECO:0000259" key="17">
    <source>
        <dbReference type="Pfam" id="PF01073"/>
    </source>
</evidence>
<evidence type="ECO:0000256" key="7">
    <source>
        <dbReference type="ARBA" id="ARBA00023027"/>
    </source>
</evidence>
<dbReference type="InterPro" id="IPR036291">
    <property type="entry name" value="NAD(P)-bd_dom_sf"/>
</dbReference>
<dbReference type="GO" id="GO:0005789">
    <property type="term" value="C:endoplasmic reticulum membrane"/>
    <property type="evidence" value="ECO:0007669"/>
    <property type="project" value="UniProtKB-SubCell"/>
</dbReference>
<comment type="subunit">
    <text evidence="10">Heterotetramer of ERG25, ERG26, ERG27 and ERG28. ERG28 acts as a scaffold to tether ERG27 and other 4,4-demethylation-related enzymes, forming a demethylation enzyme complex, in the endoplasmic reticulum.</text>
</comment>
<dbReference type="GO" id="GO:0006696">
    <property type="term" value="P:ergosterol biosynthetic process"/>
    <property type="evidence" value="ECO:0007669"/>
    <property type="project" value="UniProtKB-ARBA"/>
</dbReference>
<keyword evidence="19" id="KW-1185">Reference proteome</keyword>
<evidence type="ECO:0000256" key="15">
    <source>
        <dbReference type="ARBA" id="ARBA00081452"/>
    </source>
</evidence>
<dbReference type="PANTHER" id="PTHR43245:SF51">
    <property type="entry name" value="SHORT CHAIN DEHYDROGENASE_REDUCTASE FAMILY 42E, MEMBER 2"/>
    <property type="match status" value="1"/>
</dbReference>
<dbReference type="FunFam" id="3.40.50.720:FF:000346">
    <property type="entry name" value="C-3 sterol dehydrogenase/C-4 decarboxylase"/>
    <property type="match status" value="1"/>
</dbReference>
<dbReference type="SUPFAM" id="SSF51735">
    <property type="entry name" value="NAD(P)-binding Rossmann-fold domains"/>
    <property type="match status" value="1"/>
</dbReference>
<evidence type="ECO:0000256" key="16">
    <source>
        <dbReference type="ARBA" id="ARBA00082106"/>
    </source>
</evidence>
<comment type="caution">
    <text evidence="18">The sequence shown here is derived from an EMBL/GenBank/DDBJ whole genome shotgun (WGS) entry which is preliminary data.</text>
</comment>
<accession>A0A2N3NDV6</accession>
<evidence type="ECO:0000313" key="18">
    <source>
        <dbReference type="EMBL" id="PKS10587.1"/>
    </source>
</evidence>
<organism evidence="18 19">
    <name type="scientific">Lomentospora prolificans</name>
    <dbReference type="NCBI Taxonomy" id="41688"/>
    <lineage>
        <taxon>Eukaryota</taxon>
        <taxon>Fungi</taxon>
        <taxon>Dikarya</taxon>
        <taxon>Ascomycota</taxon>
        <taxon>Pezizomycotina</taxon>
        <taxon>Sordariomycetes</taxon>
        <taxon>Hypocreomycetidae</taxon>
        <taxon>Microascales</taxon>
        <taxon>Microascaceae</taxon>
        <taxon>Lomentospora</taxon>
    </lineage>
</organism>
<evidence type="ECO:0000256" key="3">
    <source>
        <dbReference type="ARBA" id="ARBA00022516"/>
    </source>
</evidence>
<keyword evidence="7" id="KW-0520">NAD</keyword>
<comment type="similarity">
    <text evidence="2">Belongs to the 3-beta-HSD family.</text>
</comment>
<name>A0A2N3NDV6_9PEZI</name>
<dbReference type="AlphaFoldDB" id="A0A2N3NDV6"/>
<gene>
    <name evidence="18" type="ORF">jhhlp_002341</name>
</gene>
<evidence type="ECO:0000256" key="4">
    <source>
        <dbReference type="ARBA" id="ARBA00022824"/>
    </source>
</evidence>
<dbReference type="EMBL" id="NLAX01000008">
    <property type="protein sequence ID" value="PKS10587.1"/>
    <property type="molecule type" value="Genomic_DNA"/>
</dbReference>
<dbReference type="FunCoup" id="A0A2N3NDV6">
    <property type="interactions" value="395"/>
</dbReference>
<sequence>MAQATEKKANLGKVLVIGGNGFLGHHIVKLLFSSWVASVSVIDLKCERNRIDGADYFEADITDGPAVQDIFNKVRPDIVIHTASPAPQAEGKVANALFQKVNVEGTKVIVDACLQTGVKALVYTSSASIMSDNKTDLRNANEDFPVIRGVHQTEYYSETKAEAEDIVLKANRTGDHNLLTAAIRPAGIFGEGDGMLTKHMIQIYIDGRNNVQVGDNNNLFDFTYVANVAHAHLLAALRLLATHRLHPTVPLDTERVDGEAFVITNDSPMYFWDFARSMWRAAGSDAGLEGVWKLPTDIGILLGLLSEVAFGIIRKPPTFNRQRIIYSTMTRYYNISKAKTRLAYGPIVPLEEGINRAVKWCLETNKDLGAAAAKKKAAQ</sequence>
<keyword evidence="6" id="KW-0560">Oxidoreductase</keyword>
<evidence type="ECO:0000256" key="11">
    <source>
        <dbReference type="ARBA" id="ARBA00067470"/>
    </source>
</evidence>
<dbReference type="VEuPathDB" id="FungiDB:jhhlp_002341"/>